<dbReference type="EMBL" id="JAUHHV010000004">
    <property type="protein sequence ID" value="KAK1427794.1"/>
    <property type="molecule type" value="Genomic_DNA"/>
</dbReference>
<protein>
    <submittedName>
        <fullName evidence="4">Uncharacterized protein</fullName>
    </submittedName>
</protein>
<dbReference type="PROSITE" id="PS50013">
    <property type="entry name" value="CHROMO_2"/>
    <property type="match status" value="1"/>
</dbReference>
<dbReference type="InterPro" id="IPR043128">
    <property type="entry name" value="Rev_trsase/Diguanyl_cyclase"/>
</dbReference>
<dbReference type="SUPFAM" id="SSF56672">
    <property type="entry name" value="DNA/RNA polymerases"/>
    <property type="match status" value="1"/>
</dbReference>
<dbReference type="AlphaFoldDB" id="A0AAD8KSB3"/>
<dbReference type="FunFam" id="3.30.70.270:FF:000003">
    <property type="entry name" value="Transposon Ty3-G Gag-Pol polyprotein"/>
    <property type="match status" value="1"/>
</dbReference>
<dbReference type="InterPro" id="IPR016197">
    <property type="entry name" value="Chromo-like_dom_sf"/>
</dbReference>
<dbReference type="InterPro" id="IPR041577">
    <property type="entry name" value="RT_RNaseH_2"/>
</dbReference>
<name>A0AAD8KSB3_TARER</name>
<evidence type="ECO:0000313" key="5">
    <source>
        <dbReference type="Proteomes" id="UP001229421"/>
    </source>
</evidence>
<dbReference type="Pfam" id="PF17921">
    <property type="entry name" value="Integrase_H2C2"/>
    <property type="match status" value="1"/>
</dbReference>
<feature type="domain" description="Integrase catalytic" evidence="3">
    <location>
        <begin position="500"/>
        <end position="674"/>
    </location>
</feature>
<dbReference type="Gene3D" id="1.10.340.70">
    <property type="match status" value="1"/>
</dbReference>
<dbReference type="InterPro" id="IPR043502">
    <property type="entry name" value="DNA/RNA_pol_sf"/>
</dbReference>
<accession>A0AAD8KSB3</accession>
<keyword evidence="5" id="KW-1185">Reference proteome</keyword>
<dbReference type="InterPro" id="IPR012337">
    <property type="entry name" value="RNaseH-like_sf"/>
</dbReference>
<dbReference type="InterPro" id="IPR041588">
    <property type="entry name" value="Integrase_H2C2"/>
</dbReference>
<evidence type="ECO:0000259" key="2">
    <source>
        <dbReference type="PROSITE" id="PS50013"/>
    </source>
</evidence>
<dbReference type="Pfam" id="PF17919">
    <property type="entry name" value="RT_RNaseH_2"/>
    <property type="match status" value="1"/>
</dbReference>
<organism evidence="4 5">
    <name type="scientific">Tagetes erecta</name>
    <name type="common">African marigold</name>
    <dbReference type="NCBI Taxonomy" id="13708"/>
    <lineage>
        <taxon>Eukaryota</taxon>
        <taxon>Viridiplantae</taxon>
        <taxon>Streptophyta</taxon>
        <taxon>Embryophyta</taxon>
        <taxon>Tracheophyta</taxon>
        <taxon>Spermatophyta</taxon>
        <taxon>Magnoliopsida</taxon>
        <taxon>eudicotyledons</taxon>
        <taxon>Gunneridae</taxon>
        <taxon>Pentapetalae</taxon>
        <taxon>asterids</taxon>
        <taxon>campanulids</taxon>
        <taxon>Asterales</taxon>
        <taxon>Asteraceae</taxon>
        <taxon>Asteroideae</taxon>
        <taxon>Heliantheae alliance</taxon>
        <taxon>Tageteae</taxon>
        <taxon>Tagetes</taxon>
    </lineage>
</organism>
<dbReference type="CDD" id="cd01647">
    <property type="entry name" value="RT_LTR"/>
    <property type="match status" value="1"/>
</dbReference>
<dbReference type="PANTHER" id="PTHR37984">
    <property type="entry name" value="PROTEIN CBG26694"/>
    <property type="match status" value="1"/>
</dbReference>
<evidence type="ECO:0000313" key="4">
    <source>
        <dbReference type="EMBL" id="KAK1427794.1"/>
    </source>
</evidence>
<dbReference type="InterPro" id="IPR000953">
    <property type="entry name" value="Chromo/chromo_shadow_dom"/>
</dbReference>
<evidence type="ECO:0000256" key="1">
    <source>
        <dbReference type="ARBA" id="ARBA00023268"/>
    </source>
</evidence>
<dbReference type="PROSITE" id="PS50994">
    <property type="entry name" value="INTEGRASE"/>
    <property type="match status" value="1"/>
</dbReference>
<gene>
    <name evidence="4" type="ORF">QVD17_16489</name>
</gene>
<dbReference type="SUPFAM" id="SSF53098">
    <property type="entry name" value="Ribonuclease H-like"/>
    <property type="match status" value="1"/>
</dbReference>
<dbReference type="GO" id="GO:0003824">
    <property type="term" value="F:catalytic activity"/>
    <property type="evidence" value="ECO:0007669"/>
    <property type="project" value="UniProtKB-KW"/>
</dbReference>
<dbReference type="InterPro" id="IPR000477">
    <property type="entry name" value="RT_dom"/>
</dbReference>
<evidence type="ECO:0000259" key="3">
    <source>
        <dbReference type="PROSITE" id="PS50994"/>
    </source>
</evidence>
<dbReference type="FunFam" id="3.30.70.270:FF:000020">
    <property type="entry name" value="Transposon Tf2-6 polyprotein-like Protein"/>
    <property type="match status" value="1"/>
</dbReference>
<dbReference type="InterPro" id="IPR001584">
    <property type="entry name" value="Integrase_cat-core"/>
</dbReference>
<dbReference type="Gene3D" id="3.30.70.270">
    <property type="match status" value="3"/>
</dbReference>
<dbReference type="GO" id="GO:0003676">
    <property type="term" value="F:nucleic acid binding"/>
    <property type="evidence" value="ECO:0007669"/>
    <property type="project" value="InterPro"/>
</dbReference>
<dbReference type="InterPro" id="IPR050951">
    <property type="entry name" value="Retrovirus_Pol_polyprotein"/>
</dbReference>
<dbReference type="Pfam" id="PF00078">
    <property type="entry name" value="RVT_1"/>
    <property type="match status" value="1"/>
</dbReference>
<dbReference type="GO" id="GO:0015074">
    <property type="term" value="P:DNA integration"/>
    <property type="evidence" value="ECO:0007669"/>
    <property type="project" value="InterPro"/>
</dbReference>
<proteinExistence type="predicted"/>
<dbReference type="InterPro" id="IPR036397">
    <property type="entry name" value="RNaseH_sf"/>
</dbReference>
<keyword evidence="1" id="KW-0511">Multifunctional enzyme</keyword>
<feature type="domain" description="Chromo" evidence="2">
    <location>
        <begin position="762"/>
        <end position="812"/>
    </location>
</feature>
<dbReference type="Proteomes" id="UP001229421">
    <property type="component" value="Unassembled WGS sequence"/>
</dbReference>
<dbReference type="PANTHER" id="PTHR37984:SF5">
    <property type="entry name" value="PROTEIN NYNRIN-LIKE"/>
    <property type="match status" value="1"/>
</dbReference>
<dbReference type="CDD" id="cd09274">
    <property type="entry name" value="RNase_HI_RT_Ty3"/>
    <property type="match status" value="1"/>
</dbReference>
<comment type="caution">
    <text evidence="4">The sequence shown here is derived from an EMBL/GenBank/DDBJ whole genome shotgun (WGS) entry which is preliminary data.</text>
</comment>
<reference evidence="4" key="1">
    <citation type="journal article" date="2023" name="bioRxiv">
        <title>Improved chromosome-level genome assembly for marigold (Tagetes erecta).</title>
        <authorList>
            <person name="Jiang F."/>
            <person name="Yuan L."/>
            <person name="Wang S."/>
            <person name="Wang H."/>
            <person name="Xu D."/>
            <person name="Wang A."/>
            <person name="Fan W."/>
        </authorList>
    </citation>
    <scope>NUCLEOTIDE SEQUENCE</scope>
    <source>
        <strain evidence="4">WSJ</strain>
        <tissue evidence="4">Leaf</tissue>
    </source>
</reference>
<sequence length="812" mass="92838">MTSELLNSGVIRNIISSFVAPVVLVKKKDGSWRMCVDYRRLNAATVKDGFPIPLIEELLDELVGACVFSKLDLRSGYHQVLPFGLTNAPATFQSLMNEVFKPVLRKTTLVFFDDILVYSKSWDQHIEDLKEVLSLMRLHSLKAKQSKCSFGGDKVEYLGHIINGARVSTDPQKIQAIQDWPVPSTVKQLRGFLGLARYYRRFIKGFGSIAKPLTELLRKDAFKWQESAQQAFETLKAALSTAPVLALPDFNKVFVIDTDASGKGLGVVLMQDKHPISFISKPLSIRQQALSVYEKELLAILMAVKHWHHLLIVKHFIIKTDQKSLKHLLEQKVVTPLQQTWLSRLMGYDYEIFYKKGSDNVVADALSRVSGLALFTMAINSLHPALLQRIQSSWEQDPTLQQLKLKLTAGDCVKNRSWDGNMLRRKGKILIGNDSILRQEIIQLCHASAMGGHSGFKPTLVRLRESFYWKGCSKDVLKAIRECSICQRVKYETVAYPGLIQPLPIPQSIFSGISMDFVLGFPKINPSRGGSLSVHGKNTIMVVVDRLTKYGHFLPLGHTYTAVQVAQVFLDSIFKLHGNPSTIVSDRDHAFMSHFWKEFMRLQGIKLHFSSAYHPQTDGQTEVLNRCLETYLRRMAFDNPLQWLKWLPLAQWWYNTTYHSAIKMSHYEALYEVKPPLHIPFIPNDTTVGAVEDLHREREFMLQQLKKNLAMAHNRMIQLANAKRTDRNFVIGQWSQLFILHFMSPLDHTLVVPLPTVPRFQFQPRAIIDKRMVKRGSKSVVQVLVHWMGLPLSDASWEFVDKFKLRYPLFQF</sequence>
<dbReference type="SUPFAM" id="SSF54160">
    <property type="entry name" value="Chromo domain-like"/>
    <property type="match status" value="1"/>
</dbReference>
<dbReference type="Gene3D" id="3.30.420.10">
    <property type="entry name" value="Ribonuclease H-like superfamily/Ribonuclease H"/>
    <property type="match status" value="1"/>
</dbReference>
<dbReference type="Gene3D" id="3.10.10.10">
    <property type="entry name" value="HIV Type 1 Reverse Transcriptase, subunit A, domain 1"/>
    <property type="match status" value="1"/>
</dbReference>